<name>A0A2G9Z966_9BACT</name>
<feature type="transmembrane region" description="Helical" evidence="1">
    <location>
        <begin position="82"/>
        <end position="104"/>
    </location>
</feature>
<dbReference type="PANTHER" id="PTHR31272">
    <property type="entry name" value="CYTOCHROME C-TYPE BIOGENESIS PROTEIN HI_1454-RELATED"/>
    <property type="match status" value="1"/>
</dbReference>
<protein>
    <submittedName>
        <fullName evidence="2">Uncharacterized protein</fullName>
    </submittedName>
</protein>
<keyword evidence="1" id="KW-1133">Transmembrane helix</keyword>
<comment type="caution">
    <text evidence="2">The sequence shown here is derived from an EMBL/GenBank/DDBJ whole genome shotgun (WGS) entry which is preliminary data.</text>
</comment>
<keyword evidence="1" id="KW-0472">Membrane</keyword>
<dbReference type="InterPro" id="IPR051790">
    <property type="entry name" value="Cytochrome_c-biogenesis_DsbD"/>
</dbReference>
<feature type="transmembrane region" description="Helical" evidence="1">
    <location>
        <begin position="164"/>
        <end position="190"/>
    </location>
</feature>
<feature type="transmembrane region" description="Helical" evidence="1">
    <location>
        <begin position="244"/>
        <end position="261"/>
    </location>
</feature>
<gene>
    <name evidence="2" type="ORF">COX26_02675</name>
</gene>
<evidence type="ECO:0000256" key="1">
    <source>
        <dbReference type="SAM" id="Phobius"/>
    </source>
</evidence>
<dbReference type="AlphaFoldDB" id="A0A2G9Z966"/>
<reference evidence="2 3" key="1">
    <citation type="submission" date="2017-09" db="EMBL/GenBank/DDBJ databases">
        <title>Depth-based differentiation of microbial function through sediment-hosted aquifers and enrichment of novel symbionts in the deep terrestrial subsurface.</title>
        <authorList>
            <person name="Probst A.J."/>
            <person name="Ladd B."/>
            <person name="Jarett J.K."/>
            <person name="Geller-Mcgrath D.E."/>
            <person name="Sieber C.M."/>
            <person name="Emerson J.B."/>
            <person name="Anantharaman K."/>
            <person name="Thomas B.C."/>
            <person name="Malmstrom R."/>
            <person name="Stieglmeier M."/>
            <person name="Klingl A."/>
            <person name="Woyke T."/>
            <person name="Ryan C.M."/>
            <person name="Banfield J.F."/>
        </authorList>
    </citation>
    <scope>NUCLEOTIDE SEQUENCE [LARGE SCALE GENOMIC DNA]</scope>
    <source>
        <strain evidence="2">CG23_combo_of_CG06-09_8_20_14_all_54_14</strain>
    </source>
</reference>
<feature type="transmembrane region" description="Helical" evidence="1">
    <location>
        <begin position="44"/>
        <end position="75"/>
    </location>
</feature>
<evidence type="ECO:0000313" key="3">
    <source>
        <dbReference type="Proteomes" id="UP000228812"/>
    </source>
</evidence>
<proteinExistence type="predicted"/>
<feature type="transmembrane region" description="Helical" evidence="1">
    <location>
        <begin position="116"/>
        <end position="138"/>
    </location>
</feature>
<feature type="transmembrane region" description="Helical" evidence="1">
    <location>
        <begin position="202"/>
        <end position="224"/>
    </location>
</feature>
<feature type="transmembrane region" description="Helical" evidence="1">
    <location>
        <begin position="7"/>
        <end position="24"/>
    </location>
</feature>
<dbReference type="PANTHER" id="PTHR31272:SF9">
    <property type="entry name" value="BLL1027 PROTEIN"/>
    <property type="match status" value="1"/>
</dbReference>
<keyword evidence="1" id="KW-0812">Transmembrane</keyword>
<dbReference type="EMBL" id="PCRZ01000046">
    <property type="protein sequence ID" value="PIP29712.1"/>
    <property type="molecule type" value="Genomic_DNA"/>
</dbReference>
<accession>A0A2G9Z966</accession>
<dbReference type="Proteomes" id="UP000228812">
    <property type="component" value="Unassembled WGS sequence"/>
</dbReference>
<evidence type="ECO:0000313" key="2">
    <source>
        <dbReference type="EMBL" id="PIP29712.1"/>
    </source>
</evidence>
<organism evidence="2 3">
    <name type="scientific">Candidatus Jorgensenbacteria bacterium CG23_combo_of_CG06-09_8_20_14_all_54_14</name>
    <dbReference type="NCBI Taxonomy" id="1974595"/>
    <lineage>
        <taxon>Bacteria</taxon>
        <taxon>Candidatus Joergenseniibacteriota</taxon>
    </lineage>
</organism>
<sequence>MIKNRTTFILIGIVVLLAAFLMFLKWSGGATTALWNLSEGGKAFLPLLLVSAFIDSVNPCAFSVLLLTIAFLFSIGQLRNGILNVGGAYVLGIFVAYFLIGLGILETLSFFNIPNFMGKLGSALLILLGAISLVNFFFPRFPIKLKIPDAAHSKMAALMEKASVPAAFALGGLVALCEFPCTGGPYLMILGLLHDTRTYLSGFGYLILYNLVFVAPLVLIFGIAANETLLTRVQTWRKENVRGMHLLGGLAMVFLGLLILVL</sequence>